<dbReference type="InterPro" id="IPR008979">
    <property type="entry name" value="Galactose-bd-like_sf"/>
</dbReference>
<dbReference type="InterPro" id="IPR013783">
    <property type="entry name" value="Ig-like_fold"/>
</dbReference>
<dbReference type="PANTHER" id="PTHR32208">
    <property type="entry name" value="SECRETED PROTEIN-RELATED"/>
    <property type="match status" value="1"/>
</dbReference>
<dbReference type="InterPro" id="IPR006652">
    <property type="entry name" value="Kelch_1"/>
</dbReference>
<evidence type="ECO:0000256" key="3">
    <source>
        <dbReference type="SAM" id="SignalP"/>
    </source>
</evidence>
<feature type="domain" description="F5/8 type C" evidence="4">
    <location>
        <begin position="39"/>
        <end position="189"/>
    </location>
</feature>
<dbReference type="SUPFAM" id="SSF81296">
    <property type="entry name" value="E set domains"/>
    <property type="match status" value="1"/>
</dbReference>
<gene>
    <name evidence="5" type="ORF">FLAG1_08743</name>
</gene>
<proteinExistence type="predicted"/>
<feature type="region of interest" description="Disordered" evidence="2">
    <location>
        <begin position="365"/>
        <end position="386"/>
    </location>
</feature>
<dbReference type="Gene3D" id="2.60.120.260">
    <property type="entry name" value="Galactose-binding domain-like"/>
    <property type="match status" value="1"/>
</dbReference>
<organism evidence="5 6">
    <name type="scientific">Fusarium langsethiae</name>
    <dbReference type="NCBI Taxonomy" id="179993"/>
    <lineage>
        <taxon>Eukaryota</taxon>
        <taxon>Fungi</taxon>
        <taxon>Dikarya</taxon>
        <taxon>Ascomycota</taxon>
        <taxon>Pezizomycotina</taxon>
        <taxon>Sordariomycetes</taxon>
        <taxon>Hypocreomycetidae</taxon>
        <taxon>Hypocreales</taxon>
        <taxon>Nectriaceae</taxon>
        <taxon>Fusarium</taxon>
    </lineage>
</organism>
<feature type="chain" id="PRO_5005835078" evidence="3">
    <location>
        <begin position="17"/>
        <end position="648"/>
    </location>
</feature>
<dbReference type="CDD" id="cd00057">
    <property type="entry name" value="FA58C"/>
    <property type="match status" value="1"/>
</dbReference>
<dbReference type="SUPFAM" id="SSF50965">
    <property type="entry name" value="Galactose oxidase, central domain"/>
    <property type="match status" value="1"/>
</dbReference>
<evidence type="ECO:0000259" key="4">
    <source>
        <dbReference type="PROSITE" id="PS50022"/>
    </source>
</evidence>
<dbReference type="Pfam" id="PF09118">
    <property type="entry name" value="GO-like_E_set"/>
    <property type="match status" value="1"/>
</dbReference>
<dbReference type="CDD" id="cd02851">
    <property type="entry name" value="E_set_GO_C"/>
    <property type="match status" value="1"/>
</dbReference>
<dbReference type="EMBL" id="JXCE01000281">
    <property type="protein sequence ID" value="KPA38412.1"/>
    <property type="molecule type" value="Genomic_DNA"/>
</dbReference>
<name>A0A0M9ERX6_FUSLA</name>
<comment type="caution">
    <text evidence="5">The sequence shown here is derived from an EMBL/GenBank/DDBJ whole genome shotgun (WGS) entry which is preliminary data.</text>
</comment>
<dbReference type="InterPro" id="IPR037293">
    <property type="entry name" value="Gal_Oxidase_central_sf"/>
</dbReference>
<evidence type="ECO:0000256" key="2">
    <source>
        <dbReference type="SAM" id="MobiDB-lite"/>
    </source>
</evidence>
<dbReference type="Proteomes" id="UP000037904">
    <property type="component" value="Unassembled WGS sequence"/>
</dbReference>
<evidence type="ECO:0000313" key="5">
    <source>
        <dbReference type="EMBL" id="KPA38412.1"/>
    </source>
</evidence>
<evidence type="ECO:0000256" key="1">
    <source>
        <dbReference type="ARBA" id="ARBA00022729"/>
    </source>
</evidence>
<dbReference type="InterPro" id="IPR014756">
    <property type="entry name" value="Ig_E-set"/>
</dbReference>
<dbReference type="Pfam" id="PF07250">
    <property type="entry name" value="Glyoxal_oxid_N"/>
    <property type="match status" value="1"/>
</dbReference>
<keyword evidence="6" id="KW-1185">Reference proteome</keyword>
<keyword evidence="1 3" id="KW-0732">Signal</keyword>
<dbReference type="InterPro" id="IPR011043">
    <property type="entry name" value="Gal_Oxase/kelch_b-propeller"/>
</dbReference>
<dbReference type="AlphaFoldDB" id="A0A0M9ERX6"/>
<dbReference type="SUPFAM" id="SSF49785">
    <property type="entry name" value="Galactose-binding domain-like"/>
    <property type="match status" value="1"/>
</dbReference>
<dbReference type="SMART" id="SM00612">
    <property type="entry name" value="Kelch"/>
    <property type="match status" value="3"/>
</dbReference>
<dbReference type="Gene3D" id="2.60.40.10">
    <property type="entry name" value="Immunoglobulins"/>
    <property type="match status" value="1"/>
</dbReference>
<dbReference type="Pfam" id="PF01344">
    <property type="entry name" value="Kelch_1"/>
    <property type="match status" value="1"/>
</dbReference>
<dbReference type="InterPro" id="IPR015202">
    <property type="entry name" value="GO-like_E_set"/>
</dbReference>
<dbReference type="OrthoDB" id="2019572at2759"/>
<accession>A0A0M9ERX6</accession>
<dbReference type="InterPro" id="IPR009880">
    <property type="entry name" value="Glyoxal_oxidase_N"/>
</dbReference>
<dbReference type="PROSITE" id="PS50022">
    <property type="entry name" value="FA58C_3"/>
    <property type="match status" value="1"/>
</dbReference>
<reference evidence="5 6" key="1">
    <citation type="submission" date="2015-04" db="EMBL/GenBank/DDBJ databases">
        <title>The draft genome sequence of Fusarium langsethiae, a T-2/HT-2 mycotoxin producer.</title>
        <authorList>
            <person name="Lysoe E."/>
            <person name="Divon H.H."/>
            <person name="Terzi V."/>
            <person name="Orru L."/>
            <person name="Lamontanara A."/>
            <person name="Kolseth A.-K."/>
            <person name="Frandsen R.J."/>
            <person name="Nielsen K."/>
            <person name="Thrane U."/>
        </authorList>
    </citation>
    <scope>NUCLEOTIDE SEQUENCE [LARGE SCALE GENOMIC DNA]</scope>
    <source>
        <strain evidence="5 6">Fl201059</strain>
    </source>
</reference>
<dbReference type="Pfam" id="PF00754">
    <property type="entry name" value="F5_F8_type_C"/>
    <property type="match status" value="1"/>
</dbReference>
<sequence length="648" mass="68823">MKHLLTLALCFSSINAVAINNPHKAVGHDHPEGNLQFLSLRASAPIGSAIARNNWAVTCDSAQSGNECNKAIDGNRDTFWHTFYGAHGDPKPPHTYTIDMKSTQNVNGLSMLPRQDGSRNGWIGRHEVYLSADGTNWGSPVAAGSWFADSTTKYSNFETHPARYVRLVAVTEASGQPWTSIAEINVFQTSSYTAPQPGLGRWGPTIDLPIVPAAAAVEPTSGRVLVWSSYRNDAFGGSPGGVTLTSSWDPSSGIVSDRTVTATKHDMFCPGISMDGNGQIVVTGGNDAKKTSLYDSSSDSWIPGPGMQVARGYQSSATMSDGRVFTIGGSWSGGIFEKNGEVYSPSSKTWTSLPNAKVNPMLTADKQGVGSGDVKSAGKRQSNRGVAPDAMCGNAVMYDAVQGKILTFGGSPDYQDSDATANAHIITLGEPGSTPNTVFASNGLYFARTFHTSVVLPDGSTFITGGQGRGIPFEDSTPVLTPEIYVPEQDTFYKQNPNSIVRVYHSISLLLPDGRVFNGGGGLCGDCTTNHFDAQIFTPNYLYDGSGNLATRPKITRTSTQSVKVGGRVTISTDSSTVKASLIRYGTATHTVNTDQRRIPLTLTNTGGNSYSFQVPSDSGIALPGYWMLFVMNSAGVPSVAATIRVTQ</sequence>
<protein>
    <submittedName>
        <fullName evidence="5">Galactose oxidase</fullName>
    </submittedName>
</protein>
<dbReference type="Gene3D" id="2.130.10.80">
    <property type="entry name" value="Galactose oxidase/kelch, beta-propeller"/>
    <property type="match status" value="2"/>
</dbReference>
<dbReference type="PANTHER" id="PTHR32208:SF68">
    <property type="entry name" value="GALACTOSE OXIDASE"/>
    <property type="match status" value="1"/>
</dbReference>
<evidence type="ECO:0000313" key="6">
    <source>
        <dbReference type="Proteomes" id="UP000037904"/>
    </source>
</evidence>
<dbReference type="SMART" id="SM00231">
    <property type="entry name" value="FA58C"/>
    <property type="match status" value="1"/>
</dbReference>
<dbReference type="InterPro" id="IPR000421">
    <property type="entry name" value="FA58C"/>
</dbReference>
<feature type="signal peptide" evidence="3">
    <location>
        <begin position="1"/>
        <end position="16"/>
    </location>
</feature>